<gene>
    <name evidence="7" type="ORF">Athai_11470</name>
</gene>
<dbReference type="KEGG" id="atl:Athai_11470"/>
<dbReference type="Gene3D" id="3.90.76.10">
    <property type="entry name" value="Dipeptide-binding Protein, Domain 1"/>
    <property type="match status" value="1"/>
</dbReference>
<name>A0A7R7DKY3_9ACTN</name>
<protein>
    <submittedName>
        <fullName evidence="7">ABC transporter substrate-binding protein</fullName>
    </submittedName>
</protein>
<keyword evidence="8" id="KW-1185">Reference proteome</keyword>
<dbReference type="GO" id="GO:1904680">
    <property type="term" value="F:peptide transmembrane transporter activity"/>
    <property type="evidence" value="ECO:0007669"/>
    <property type="project" value="TreeGrafter"/>
</dbReference>
<feature type="signal peptide" evidence="5">
    <location>
        <begin position="1"/>
        <end position="26"/>
    </location>
</feature>
<keyword evidence="3" id="KW-0813">Transport</keyword>
<evidence type="ECO:0000256" key="1">
    <source>
        <dbReference type="ARBA" id="ARBA00004196"/>
    </source>
</evidence>
<dbReference type="GO" id="GO:0030313">
    <property type="term" value="C:cell envelope"/>
    <property type="evidence" value="ECO:0007669"/>
    <property type="project" value="UniProtKB-SubCell"/>
</dbReference>
<dbReference type="Proteomes" id="UP000611640">
    <property type="component" value="Chromosome"/>
</dbReference>
<evidence type="ECO:0000259" key="6">
    <source>
        <dbReference type="Pfam" id="PF00496"/>
    </source>
</evidence>
<dbReference type="GO" id="GO:0043190">
    <property type="term" value="C:ATP-binding cassette (ABC) transporter complex"/>
    <property type="evidence" value="ECO:0007669"/>
    <property type="project" value="InterPro"/>
</dbReference>
<comment type="subcellular location">
    <subcellularLocation>
        <location evidence="1">Cell envelope</location>
    </subcellularLocation>
</comment>
<dbReference type="InterPro" id="IPR030678">
    <property type="entry name" value="Peptide/Ni-bd"/>
</dbReference>
<sequence length="533" mass="55640">MSATPRLMRRAGIALTALALASTAAACSAGGDAGSAGGSTLTIDTSFVVKSLDPGHVYEATGNTAVHAMYDTLLTFHGSDMTKPQPDLATSYQASADAKTFTFHLRKDATFGNGDKLTADDVVFSLNRLRNLKASPSVTVANLTATKTDAYTVVVHAAKADPNVPVILTQPYTGIVNAKLVKEKGGTDGADAAKTDSAQKYLDGTSAGSGPYLLDSFDASSQLVLKANPKYWGAKPKFSRVVLRNMDVQNQKLTMSRTKGAELALDLSGTMLEGLPKTLQQSSADDTFYFLTLNADPKISKTTSNPAFVQAVRAAIDYTGVAKLFGGNASPAAGVVPPAFPGALPASEAQHQDLAKAKQLLADAGLHDPSVKLMYPSITYRGVDLGTIATKVQGDVKKAGIKLVLDPQPLTSFLNAQQSGKVAMRFSPQSLNYPVAASLVNNLAPGQGTAATTGWTVARADKAVVAAGKKVQQTLDPAAQQRALQDWQRLLNQHSPYIPMAYNSGVVVASPALSGAVYAPAGWQVDIAAVGTK</sequence>
<evidence type="ECO:0000256" key="5">
    <source>
        <dbReference type="SAM" id="SignalP"/>
    </source>
</evidence>
<dbReference type="SUPFAM" id="SSF53850">
    <property type="entry name" value="Periplasmic binding protein-like II"/>
    <property type="match status" value="1"/>
</dbReference>
<reference evidence="7 8" key="1">
    <citation type="submission" date="2020-08" db="EMBL/GenBank/DDBJ databases">
        <title>Whole genome shotgun sequence of Actinocatenispora thailandica NBRC 105041.</title>
        <authorList>
            <person name="Komaki H."/>
            <person name="Tamura T."/>
        </authorList>
    </citation>
    <scope>NUCLEOTIDE SEQUENCE [LARGE SCALE GENOMIC DNA]</scope>
    <source>
        <strain evidence="7 8">NBRC 105041</strain>
    </source>
</reference>
<dbReference type="PANTHER" id="PTHR30290">
    <property type="entry name" value="PERIPLASMIC BINDING COMPONENT OF ABC TRANSPORTER"/>
    <property type="match status" value="1"/>
</dbReference>
<dbReference type="Gene3D" id="3.10.105.10">
    <property type="entry name" value="Dipeptide-binding Protein, Domain 3"/>
    <property type="match status" value="1"/>
</dbReference>
<evidence type="ECO:0000256" key="2">
    <source>
        <dbReference type="ARBA" id="ARBA00005695"/>
    </source>
</evidence>
<dbReference type="CDD" id="cd08512">
    <property type="entry name" value="PBP2_NikA_DppA_OppA_like_7"/>
    <property type="match status" value="1"/>
</dbReference>
<dbReference type="InterPro" id="IPR039424">
    <property type="entry name" value="SBP_5"/>
</dbReference>
<evidence type="ECO:0000256" key="3">
    <source>
        <dbReference type="ARBA" id="ARBA00022448"/>
    </source>
</evidence>
<dbReference type="RefSeq" id="WP_203960501.1">
    <property type="nucleotide sequence ID" value="NZ_AP023355.1"/>
</dbReference>
<dbReference type="Gene3D" id="3.40.190.10">
    <property type="entry name" value="Periplasmic binding protein-like II"/>
    <property type="match status" value="1"/>
</dbReference>
<keyword evidence="4 5" id="KW-0732">Signal</keyword>
<dbReference type="GO" id="GO:0042597">
    <property type="term" value="C:periplasmic space"/>
    <property type="evidence" value="ECO:0007669"/>
    <property type="project" value="UniProtKB-ARBA"/>
</dbReference>
<feature type="domain" description="Solute-binding protein family 5" evidence="6">
    <location>
        <begin position="83"/>
        <end position="447"/>
    </location>
</feature>
<accession>A0A7R7DKY3</accession>
<dbReference type="Pfam" id="PF00496">
    <property type="entry name" value="SBP_bac_5"/>
    <property type="match status" value="1"/>
</dbReference>
<comment type="similarity">
    <text evidence="2">Belongs to the bacterial solute-binding protein 5 family.</text>
</comment>
<dbReference type="AlphaFoldDB" id="A0A7R7DKY3"/>
<dbReference type="PANTHER" id="PTHR30290:SF10">
    <property type="entry name" value="PERIPLASMIC OLIGOPEPTIDE-BINDING PROTEIN-RELATED"/>
    <property type="match status" value="1"/>
</dbReference>
<dbReference type="PIRSF" id="PIRSF002741">
    <property type="entry name" value="MppA"/>
    <property type="match status" value="1"/>
</dbReference>
<dbReference type="InterPro" id="IPR000914">
    <property type="entry name" value="SBP_5_dom"/>
</dbReference>
<feature type="chain" id="PRO_5030681002" evidence="5">
    <location>
        <begin position="27"/>
        <end position="533"/>
    </location>
</feature>
<evidence type="ECO:0000313" key="8">
    <source>
        <dbReference type="Proteomes" id="UP000611640"/>
    </source>
</evidence>
<dbReference type="EMBL" id="AP023355">
    <property type="protein sequence ID" value="BCJ33644.1"/>
    <property type="molecule type" value="Genomic_DNA"/>
</dbReference>
<dbReference type="PROSITE" id="PS51257">
    <property type="entry name" value="PROKAR_LIPOPROTEIN"/>
    <property type="match status" value="1"/>
</dbReference>
<organism evidence="7 8">
    <name type="scientific">Actinocatenispora thailandica</name>
    <dbReference type="NCBI Taxonomy" id="227318"/>
    <lineage>
        <taxon>Bacteria</taxon>
        <taxon>Bacillati</taxon>
        <taxon>Actinomycetota</taxon>
        <taxon>Actinomycetes</taxon>
        <taxon>Micromonosporales</taxon>
        <taxon>Micromonosporaceae</taxon>
        <taxon>Actinocatenispora</taxon>
    </lineage>
</organism>
<evidence type="ECO:0000313" key="7">
    <source>
        <dbReference type="EMBL" id="BCJ33644.1"/>
    </source>
</evidence>
<evidence type="ECO:0000256" key="4">
    <source>
        <dbReference type="ARBA" id="ARBA00022729"/>
    </source>
</evidence>
<dbReference type="GO" id="GO:0015833">
    <property type="term" value="P:peptide transport"/>
    <property type="evidence" value="ECO:0007669"/>
    <property type="project" value="TreeGrafter"/>
</dbReference>
<proteinExistence type="inferred from homology"/>